<dbReference type="InterPro" id="IPR003676">
    <property type="entry name" value="SAUR_fam"/>
</dbReference>
<evidence type="ECO:0000256" key="1">
    <source>
        <dbReference type="ARBA" id="ARBA00006974"/>
    </source>
</evidence>
<proteinExistence type="inferred from homology"/>
<evidence type="ECO:0000256" key="2">
    <source>
        <dbReference type="ARBA" id="ARBA00022473"/>
    </source>
</evidence>
<evidence type="ECO:0000313" key="4">
    <source>
        <dbReference type="EMBL" id="KAH7566245.1"/>
    </source>
</evidence>
<keyword evidence="2" id="KW-0217">Developmental protein</keyword>
<name>A0ABQ8HPH5_9ROSI</name>
<gene>
    <name evidence="4" type="ORF">JRO89_XS08G0123900</name>
</gene>
<reference evidence="4 5" key="1">
    <citation type="submission" date="2021-02" db="EMBL/GenBank/DDBJ databases">
        <title>Plant Genome Project.</title>
        <authorList>
            <person name="Zhang R.-G."/>
        </authorList>
    </citation>
    <scope>NUCLEOTIDE SEQUENCE [LARGE SCALE GENOMIC DNA]</scope>
    <source>
        <tissue evidence="4">Leaves</tissue>
    </source>
</reference>
<dbReference type="Proteomes" id="UP000827721">
    <property type="component" value="Unassembled WGS sequence"/>
</dbReference>
<evidence type="ECO:0000256" key="3">
    <source>
        <dbReference type="ARBA" id="ARBA00022604"/>
    </source>
</evidence>
<keyword evidence="3" id="KW-0341">Growth regulation</keyword>
<dbReference type="PANTHER" id="PTHR31929">
    <property type="entry name" value="SAUR-LIKE AUXIN-RESPONSIVE PROTEIN FAMILY-RELATED"/>
    <property type="match status" value="1"/>
</dbReference>
<dbReference type="Pfam" id="PF02519">
    <property type="entry name" value="Auxin_inducible"/>
    <property type="match status" value="1"/>
</dbReference>
<accession>A0ABQ8HPH5</accession>
<comment type="similarity">
    <text evidence="1">Belongs to the ARG7 family.</text>
</comment>
<keyword evidence="5" id="KW-1185">Reference proteome</keyword>
<dbReference type="EMBL" id="JAFEMO010000008">
    <property type="protein sequence ID" value="KAH7566245.1"/>
    <property type="molecule type" value="Genomic_DNA"/>
</dbReference>
<protein>
    <submittedName>
        <fullName evidence="4">Uncharacterized protein</fullName>
    </submittedName>
</protein>
<comment type="caution">
    <text evidence="4">The sequence shown here is derived from an EMBL/GenBank/DDBJ whole genome shotgun (WGS) entry which is preliminary data.</text>
</comment>
<organism evidence="4 5">
    <name type="scientific">Xanthoceras sorbifolium</name>
    <dbReference type="NCBI Taxonomy" id="99658"/>
    <lineage>
        <taxon>Eukaryota</taxon>
        <taxon>Viridiplantae</taxon>
        <taxon>Streptophyta</taxon>
        <taxon>Embryophyta</taxon>
        <taxon>Tracheophyta</taxon>
        <taxon>Spermatophyta</taxon>
        <taxon>Magnoliopsida</taxon>
        <taxon>eudicotyledons</taxon>
        <taxon>Gunneridae</taxon>
        <taxon>Pentapetalae</taxon>
        <taxon>rosids</taxon>
        <taxon>malvids</taxon>
        <taxon>Sapindales</taxon>
        <taxon>Sapindaceae</taxon>
        <taxon>Xanthoceroideae</taxon>
        <taxon>Xanthoceras</taxon>
    </lineage>
</organism>
<sequence length="89" mass="9999">MDVKKPISKLLQAGTIMQVLKRHTKFVKNKQGYGGDVPEGHFVVYVGENRSRHLVPISCLSHPEFQALLGKSEEEFGFKQEMGLTIPCN</sequence>
<evidence type="ECO:0000313" key="5">
    <source>
        <dbReference type="Proteomes" id="UP000827721"/>
    </source>
</evidence>